<evidence type="ECO:0000256" key="2">
    <source>
        <dbReference type="ARBA" id="ARBA00022679"/>
    </source>
</evidence>
<comment type="function">
    <text evidence="6">Catalyzes the transfer of a formyl group from 10-formyltetrahydrofolate to 5-phospho-ribosyl-glycinamide (GAR), producing 5-phospho-ribosyl-N-formylglycinamide (FGAR) and tetrahydrofolate.</text>
</comment>
<dbReference type="Gene3D" id="3.40.50.170">
    <property type="entry name" value="Formyl transferase, N-terminal domain"/>
    <property type="match status" value="1"/>
</dbReference>
<name>A0A6F9E184_9BACL</name>
<keyword evidence="3 6" id="KW-0658">Purine biosynthesis</keyword>
<evidence type="ECO:0000313" key="9">
    <source>
        <dbReference type="Proteomes" id="UP000502196"/>
    </source>
</evidence>
<dbReference type="HAMAP" id="MF_01930">
    <property type="entry name" value="PurN"/>
    <property type="match status" value="1"/>
</dbReference>
<proteinExistence type="inferred from homology"/>
<dbReference type="NCBIfam" id="TIGR00639">
    <property type="entry name" value="PurN"/>
    <property type="match status" value="1"/>
</dbReference>
<keyword evidence="2 6" id="KW-0808">Transferase</keyword>
<dbReference type="GO" id="GO:0005829">
    <property type="term" value="C:cytosol"/>
    <property type="evidence" value="ECO:0007669"/>
    <property type="project" value="TreeGrafter"/>
</dbReference>
<evidence type="ECO:0000256" key="5">
    <source>
        <dbReference type="ARBA" id="ARBA00047664"/>
    </source>
</evidence>
<dbReference type="UniPathway" id="UPA00074">
    <property type="reaction ID" value="UER00126"/>
</dbReference>
<evidence type="ECO:0000313" key="8">
    <source>
        <dbReference type="EMBL" id="CAB3390262.1"/>
    </source>
</evidence>
<comment type="similarity">
    <text evidence="4 6">Belongs to the GART family.</text>
</comment>
<dbReference type="SUPFAM" id="SSF53328">
    <property type="entry name" value="Formyltransferase"/>
    <property type="match status" value="1"/>
</dbReference>
<comment type="catalytic activity">
    <reaction evidence="5 6">
        <text>N(1)-(5-phospho-beta-D-ribosyl)glycinamide + (6R)-10-formyltetrahydrofolate = N(2)-formyl-N(1)-(5-phospho-beta-D-ribosyl)glycinamide + (6S)-5,6,7,8-tetrahydrofolate + H(+)</text>
        <dbReference type="Rhea" id="RHEA:15053"/>
        <dbReference type="ChEBI" id="CHEBI:15378"/>
        <dbReference type="ChEBI" id="CHEBI:57453"/>
        <dbReference type="ChEBI" id="CHEBI:143788"/>
        <dbReference type="ChEBI" id="CHEBI:147286"/>
        <dbReference type="ChEBI" id="CHEBI:195366"/>
        <dbReference type="EC" id="2.1.2.2"/>
    </reaction>
</comment>
<protein>
    <recommendedName>
        <fullName evidence="6">Phosphoribosylglycinamide formyltransferase</fullName>
        <ecNumber evidence="6">2.1.2.2</ecNumber>
    </recommendedName>
    <alternativeName>
        <fullName evidence="6">5'-phosphoribosylglycinamide transformylase</fullName>
    </alternativeName>
    <alternativeName>
        <fullName evidence="6">GAR transformylase</fullName>
        <shortName evidence="6">GART</shortName>
    </alternativeName>
</protein>
<evidence type="ECO:0000259" key="7">
    <source>
        <dbReference type="Pfam" id="PF00551"/>
    </source>
</evidence>
<dbReference type="InterPro" id="IPR004607">
    <property type="entry name" value="GART"/>
</dbReference>
<dbReference type="PANTHER" id="PTHR43369">
    <property type="entry name" value="PHOSPHORIBOSYLGLYCINAMIDE FORMYLTRANSFERASE"/>
    <property type="match status" value="1"/>
</dbReference>
<gene>
    <name evidence="6 8" type="primary">purN</name>
    <name evidence="8" type="ORF">COOX1_0320</name>
</gene>
<dbReference type="EC" id="2.1.2.2" evidence="6"/>
<reference evidence="8 9" key="1">
    <citation type="submission" date="2020-04" db="EMBL/GenBank/DDBJ databases">
        <authorList>
            <person name="Hogendoorn C."/>
        </authorList>
    </citation>
    <scope>NUCLEOTIDE SEQUENCE [LARGE SCALE GENOMIC DNA]</scope>
    <source>
        <strain evidence="8">COOX1</strain>
    </source>
</reference>
<feature type="binding site" evidence="6">
    <location>
        <position position="71"/>
    </location>
    <ligand>
        <name>(6R)-10-formyltetrahydrofolate</name>
        <dbReference type="ChEBI" id="CHEBI:195366"/>
    </ligand>
</feature>
<dbReference type="CDD" id="cd08645">
    <property type="entry name" value="FMT_core_GART"/>
    <property type="match status" value="1"/>
</dbReference>
<accession>A0A6F9E184</accession>
<dbReference type="FunFam" id="3.40.50.170:FF:000007">
    <property type="entry name" value="Phosphoribosylglycinamide formyltransferase"/>
    <property type="match status" value="1"/>
</dbReference>
<evidence type="ECO:0000256" key="4">
    <source>
        <dbReference type="ARBA" id="ARBA00038440"/>
    </source>
</evidence>
<dbReference type="PANTHER" id="PTHR43369:SF2">
    <property type="entry name" value="PHOSPHORIBOSYLGLYCINAMIDE FORMYLTRANSFERASE"/>
    <property type="match status" value="1"/>
</dbReference>
<dbReference type="InterPro" id="IPR001555">
    <property type="entry name" value="GART_AS"/>
</dbReference>
<dbReference type="GO" id="GO:0006189">
    <property type="term" value="P:'de novo' IMP biosynthetic process"/>
    <property type="evidence" value="ECO:0007669"/>
    <property type="project" value="UniProtKB-UniRule"/>
</dbReference>
<feature type="site" description="Raises pKa of active site His" evidence="6">
    <location>
        <position position="151"/>
    </location>
</feature>
<comment type="pathway">
    <text evidence="1 6">Purine metabolism; IMP biosynthesis via de novo pathway; N(2)-formyl-N(1)-(5-phospho-D-ribosyl)glycinamide from N(1)-(5-phospho-D-ribosyl)glycinamide (10-formyl THF route): step 1/1.</text>
</comment>
<dbReference type="InterPro" id="IPR036477">
    <property type="entry name" value="Formyl_transf_N_sf"/>
</dbReference>
<dbReference type="EMBL" id="LR792683">
    <property type="protein sequence ID" value="CAB3390262.1"/>
    <property type="molecule type" value="Genomic_DNA"/>
</dbReference>
<dbReference type="GO" id="GO:0004644">
    <property type="term" value="F:phosphoribosylglycinamide formyltransferase activity"/>
    <property type="evidence" value="ECO:0007669"/>
    <property type="project" value="UniProtKB-UniRule"/>
</dbReference>
<feature type="binding site" evidence="6">
    <location>
        <begin position="17"/>
        <end position="19"/>
    </location>
    <ligand>
        <name>N(1)-(5-phospho-beta-D-ribosyl)glycinamide</name>
        <dbReference type="ChEBI" id="CHEBI:143788"/>
    </ligand>
</feature>
<sequence length="236" mass="25227">MTGLAPVNLAVFASGTGSNLQRLLDLSRLDELGGGKVVLVVSDKPGCRALERAEAAGVATFAFYPKAYPDKPAYEREILDRLREHRIDWIVLAGYMRLVGEVLLQAYGGRIINLHPSLLPNFPGKDAIGQALAAGVSRTGVTVHFVDEGMDTGPAIAQEAVPVDPGDDADSLAVKIHAVEHRLLPEVVRALCRGEVWLENGLVHWRPQASGGRGICGAGVLGRQDQERSRGECAGH</sequence>
<dbReference type="Proteomes" id="UP000502196">
    <property type="component" value="Chromosome"/>
</dbReference>
<dbReference type="PROSITE" id="PS00373">
    <property type="entry name" value="GART"/>
    <property type="match status" value="1"/>
</dbReference>
<dbReference type="RefSeq" id="WP_232059543.1">
    <property type="nucleotide sequence ID" value="NZ_CP047972.1"/>
</dbReference>
<feature type="active site" description="Proton donor" evidence="6">
    <location>
        <position position="115"/>
    </location>
</feature>
<dbReference type="Pfam" id="PF00551">
    <property type="entry name" value="Formyl_trans_N"/>
    <property type="match status" value="1"/>
</dbReference>
<dbReference type="AlphaFoldDB" id="A0A6F9E184"/>
<feature type="binding site" evidence="6">
    <location>
        <position position="113"/>
    </location>
    <ligand>
        <name>(6R)-10-formyltetrahydrofolate</name>
        <dbReference type="ChEBI" id="CHEBI:195366"/>
    </ligand>
</feature>
<feature type="binding site" evidence="6">
    <location>
        <begin position="96"/>
        <end position="99"/>
    </location>
    <ligand>
        <name>(6R)-10-formyltetrahydrofolate</name>
        <dbReference type="ChEBI" id="CHEBI:195366"/>
    </ligand>
</feature>
<evidence type="ECO:0000256" key="3">
    <source>
        <dbReference type="ARBA" id="ARBA00022755"/>
    </source>
</evidence>
<feature type="domain" description="Formyl transferase N-terminal" evidence="7">
    <location>
        <begin position="8"/>
        <end position="188"/>
    </location>
</feature>
<dbReference type="InterPro" id="IPR002376">
    <property type="entry name" value="Formyl_transf_N"/>
</dbReference>
<evidence type="ECO:0000256" key="1">
    <source>
        <dbReference type="ARBA" id="ARBA00005054"/>
    </source>
</evidence>
<organism evidence="8 9">
    <name type="scientific">Kyrpidia spormannii</name>
    <dbReference type="NCBI Taxonomy" id="2055160"/>
    <lineage>
        <taxon>Bacteria</taxon>
        <taxon>Bacillati</taxon>
        <taxon>Bacillota</taxon>
        <taxon>Bacilli</taxon>
        <taxon>Bacillales</taxon>
        <taxon>Alicyclobacillaceae</taxon>
        <taxon>Kyrpidia</taxon>
    </lineage>
</organism>
<evidence type="ECO:0000256" key="6">
    <source>
        <dbReference type="HAMAP-Rule" id="MF_01930"/>
    </source>
</evidence>